<keyword evidence="5" id="KW-0961">Cell wall biogenesis/degradation</keyword>
<dbReference type="InterPro" id="IPR002502">
    <property type="entry name" value="Amidase_domain"/>
</dbReference>
<evidence type="ECO:0000256" key="3">
    <source>
        <dbReference type="ARBA" id="ARBA00011901"/>
    </source>
</evidence>
<dbReference type="GO" id="GO:0008745">
    <property type="term" value="F:N-acetylmuramoyl-L-alanine amidase activity"/>
    <property type="evidence" value="ECO:0007669"/>
    <property type="project" value="UniProtKB-EC"/>
</dbReference>
<evidence type="ECO:0000256" key="1">
    <source>
        <dbReference type="ARBA" id="ARBA00001561"/>
    </source>
</evidence>
<dbReference type="PANTHER" id="PTHR30417">
    <property type="entry name" value="N-ACETYLMURAMOYL-L-ALANINE AMIDASE AMID"/>
    <property type="match status" value="1"/>
</dbReference>
<evidence type="ECO:0000256" key="2">
    <source>
        <dbReference type="ARBA" id="ARBA00007553"/>
    </source>
</evidence>
<gene>
    <name evidence="7" type="ORF">Q2T52_20675</name>
</gene>
<dbReference type="InterPro" id="IPR036366">
    <property type="entry name" value="PGBDSf"/>
</dbReference>
<dbReference type="Pfam" id="PF01471">
    <property type="entry name" value="PG_binding_1"/>
    <property type="match status" value="1"/>
</dbReference>
<keyword evidence="8" id="KW-1185">Reference proteome</keyword>
<evidence type="ECO:0000313" key="7">
    <source>
        <dbReference type="EMBL" id="MDO1584508.1"/>
    </source>
</evidence>
<dbReference type="EMBL" id="JAUKWQ010000008">
    <property type="protein sequence ID" value="MDO1584508.1"/>
    <property type="molecule type" value="Genomic_DNA"/>
</dbReference>
<accession>A0ABT8T2J2</accession>
<dbReference type="InterPro" id="IPR002477">
    <property type="entry name" value="Peptidoglycan-bd-like"/>
</dbReference>
<evidence type="ECO:0000256" key="5">
    <source>
        <dbReference type="ARBA" id="ARBA00023316"/>
    </source>
</evidence>
<evidence type="ECO:0000259" key="6">
    <source>
        <dbReference type="SMART" id="SM00644"/>
    </source>
</evidence>
<evidence type="ECO:0000313" key="8">
    <source>
        <dbReference type="Proteomes" id="UP001169006"/>
    </source>
</evidence>
<dbReference type="Pfam" id="PF01510">
    <property type="entry name" value="Amidase_2"/>
    <property type="match status" value="1"/>
</dbReference>
<dbReference type="InterPro" id="IPR051206">
    <property type="entry name" value="NAMLAA_amidase_2"/>
</dbReference>
<comment type="similarity">
    <text evidence="2">Belongs to the N-acetylmuramoyl-L-alanine amidase 2 family.</text>
</comment>
<protein>
    <recommendedName>
        <fullName evidence="3">N-acetylmuramoyl-L-alanine amidase</fullName>
        <ecNumber evidence="3">3.5.1.28</ecNumber>
    </recommendedName>
</protein>
<feature type="domain" description="N-acetylmuramoyl-L-alanine amidase" evidence="6">
    <location>
        <begin position="18"/>
        <end position="153"/>
    </location>
</feature>
<comment type="catalytic activity">
    <reaction evidence="1">
        <text>Hydrolyzes the link between N-acetylmuramoyl residues and L-amino acid residues in certain cell-wall glycopeptides.</text>
        <dbReference type="EC" id="3.5.1.28"/>
    </reaction>
</comment>
<dbReference type="SUPFAM" id="SSF47090">
    <property type="entry name" value="PGBD-like"/>
    <property type="match status" value="1"/>
</dbReference>
<dbReference type="SUPFAM" id="SSF55846">
    <property type="entry name" value="N-acetylmuramoyl-L-alanine amidase-like"/>
    <property type="match status" value="1"/>
</dbReference>
<dbReference type="InterPro" id="IPR036505">
    <property type="entry name" value="Amidase/PGRP_sf"/>
</dbReference>
<proteinExistence type="inferred from homology"/>
<reference evidence="7" key="1">
    <citation type="journal article" date="2015" name="Int. J. Syst. Evol. Microbiol.">
        <title>Rhizobium oryzicola sp. nov., potential plant-growth-promoting endophytic bacteria isolated from rice roots.</title>
        <authorList>
            <person name="Zhang X.X."/>
            <person name="Gao J.S."/>
            <person name="Cao Y.H."/>
            <person name="Sheirdil R.A."/>
            <person name="Wang X.C."/>
            <person name="Zhang L."/>
        </authorList>
    </citation>
    <scope>NUCLEOTIDE SEQUENCE</scope>
    <source>
        <strain evidence="7">05753</strain>
    </source>
</reference>
<dbReference type="InterPro" id="IPR036365">
    <property type="entry name" value="PGBD-like_sf"/>
</dbReference>
<dbReference type="RefSeq" id="WP_302078743.1">
    <property type="nucleotide sequence ID" value="NZ_JAUKWQ010000008.1"/>
</dbReference>
<comment type="caution">
    <text evidence="7">The sequence shown here is derived from an EMBL/GenBank/DDBJ whole genome shotgun (WGS) entry which is preliminary data.</text>
</comment>
<dbReference type="Proteomes" id="UP001169006">
    <property type="component" value="Unassembled WGS sequence"/>
</dbReference>
<dbReference type="SMART" id="SM00644">
    <property type="entry name" value="Ami_2"/>
    <property type="match status" value="1"/>
</dbReference>
<dbReference type="EC" id="3.5.1.28" evidence="3"/>
<reference evidence="7" key="2">
    <citation type="submission" date="2023-07" db="EMBL/GenBank/DDBJ databases">
        <authorList>
            <person name="Sun H."/>
        </authorList>
    </citation>
    <scope>NUCLEOTIDE SEQUENCE</scope>
    <source>
        <strain evidence="7">05753</strain>
    </source>
</reference>
<sequence length="256" mass="28405">MTRLIADFAGARVEPSPNHGERLGVDAPDMVILHYTGMDDHGRALSWLKNIQSEVSSHYFVWPDGQVVQLVPEERRAWHAGKSFWAGETDINSRSIGIEIANAGHPGGLPDYPQAQIDAVVALCKDCMTRWSIPAERLLGHSDVAPRRKVDPGEKFPWAELAVAGLGHWVEPSPIRGGRYFQRGETGQPIEALQGMLALYGYGVDITGEFCEKTEGAVDAFQRHFRPERVDGIADMSTIETLHRLLVELPRYQGVQ</sequence>
<dbReference type="Gene3D" id="1.10.101.10">
    <property type="entry name" value="PGBD-like superfamily/PGBD"/>
    <property type="match status" value="1"/>
</dbReference>
<name>A0ABT8T2J2_9HYPH</name>
<dbReference type="PANTHER" id="PTHR30417:SF1">
    <property type="entry name" value="N-ACETYLMURAMOYL-L-ALANINE AMIDASE AMID"/>
    <property type="match status" value="1"/>
</dbReference>
<organism evidence="7 8">
    <name type="scientific">Rhizobium oryzicola</name>
    <dbReference type="NCBI Taxonomy" id="1232668"/>
    <lineage>
        <taxon>Bacteria</taxon>
        <taxon>Pseudomonadati</taxon>
        <taxon>Pseudomonadota</taxon>
        <taxon>Alphaproteobacteria</taxon>
        <taxon>Hyphomicrobiales</taxon>
        <taxon>Rhizobiaceae</taxon>
        <taxon>Rhizobium/Agrobacterium group</taxon>
        <taxon>Rhizobium</taxon>
    </lineage>
</organism>
<evidence type="ECO:0000256" key="4">
    <source>
        <dbReference type="ARBA" id="ARBA00022801"/>
    </source>
</evidence>
<keyword evidence="4 7" id="KW-0378">Hydrolase</keyword>
<dbReference type="Gene3D" id="3.40.80.10">
    <property type="entry name" value="Peptidoglycan recognition protein-like"/>
    <property type="match status" value="1"/>
</dbReference>
<dbReference type="CDD" id="cd06583">
    <property type="entry name" value="PGRP"/>
    <property type="match status" value="1"/>
</dbReference>